<reference evidence="5" key="1">
    <citation type="submission" date="2022-06" db="EMBL/GenBank/DDBJ databases">
        <title>Complete Genome Sequence of Deoxynivalenol-bioadsorption Ochrobactrum pseudintermedium ASAG-D25.</title>
        <authorList>
            <person name="Wang N."/>
        </authorList>
    </citation>
    <scope>NUCLEOTIDE SEQUENCE</scope>
    <source>
        <strain evidence="5">ASAG-D25</strain>
    </source>
</reference>
<evidence type="ECO:0000256" key="2">
    <source>
        <dbReference type="ARBA" id="ARBA00023125"/>
    </source>
</evidence>
<dbReference type="PANTHER" id="PTHR44846">
    <property type="entry name" value="MANNOSYL-D-GLYCERATE TRANSPORT/METABOLISM SYSTEM REPRESSOR MNGR-RELATED"/>
    <property type="match status" value="1"/>
</dbReference>
<keyword evidence="6" id="KW-1185">Reference proteome</keyword>
<accession>A0ABY5UES1</accession>
<dbReference type="Gene3D" id="3.40.1410.10">
    <property type="entry name" value="Chorismate lyase-like"/>
    <property type="match status" value="1"/>
</dbReference>
<feature type="domain" description="HTH gntR-type" evidence="4">
    <location>
        <begin position="6"/>
        <end position="74"/>
    </location>
</feature>
<dbReference type="PROSITE" id="PS50949">
    <property type="entry name" value="HTH_GNTR"/>
    <property type="match status" value="1"/>
</dbReference>
<dbReference type="SMART" id="SM00345">
    <property type="entry name" value="HTH_GNTR"/>
    <property type="match status" value="1"/>
</dbReference>
<dbReference type="InterPro" id="IPR050679">
    <property type="entry name" value="Bact_HTH_transcr_reg"/>
</dbReference>
<keyword evidence="3" id="KW-0804">Transcription</keyword>
<keyword evidence="1" id="KW-0805">Transcription regulation</keyword>
<dbReference type="Pfam" id="PF07702">
    <property type="entry name" value="UTRA"/>
    <property type="match status" value="1"/>
</dbReference>
<dbReference type="SUPFAM" id="SSF46785">
    <property type="entry name" value="Winged helix' DNA-binding domain"/>
    <property type="match status" value="1"/>
</dbReference>
<proteinExistence type="predicted"/>
<dbReference type="InterPro" id="IPR036390">
    <property type="entry name" value="WH_DNA-bd_sf"/>
</dbReference>
<dbReference type="SUPFAM" id="SSF64288">
    <property type="entry name" value="Chorismate lyase-like"/>
    <property type="match status" value="1"/>
</dbReference>
<dbReference type="Proteomes" id="UP001058739">
    <property type="component" value="Chromosome 02"/>
</dbReference>
<organism evidence="5 6">
    <name type="scientific">Brucella pseudintermedia</name>
    <dbReference type="NCBI Taxonomy" id="370111"/>
    <lineage>
        <taxon>Bacteria</taxon>
        <taxon>Pseudomonadati</taxon>
        <taxon>Pseudomonadota</taxon>
        <taxon>Alphaproteobacteria</taxon>
        <taxon>Hyphomicrobiales</taxon>
        <taxon>Brucellaceae</taxon>
        <taxon>Brucella/Ochrobactrum group</taxon>
        <taxon>Brucella</taxon>
    </lineage>
</organism>
<dbReference type="Gene3D" id="1.10.10.10">
    <property type="entry name" value="Winged helix-like DNA-binding domain superfamily/Winged helix DNA-binding domain"/>
    <property type="match status" value="1"/>
</dbReference>
<protein>
    <submittedName>
        <fullName evidence="5">GntR family transcriptional regulator</fullName>
    </submittedName>
</protein>
<dbReference type="InterPro" id="IPR011663">
    <property type="entry name" value="UTRA"/>
</dbReference>
<dbReference type="RefSeq" id="WP_119039546.1">
    <property type="nucleotide sequence ID" value="NZ_CP099968.1"/>
</dbReference>
<dbReference type="PRINTS" id="PR00035">
    <property type="entry name" value="HTHGNTR"/>
</dbReference>
<dbReference type="SMART" id="SM00866">
    <property type="entry name" value="UTRA"/>
    <property type="match status" value="1"/>
</dbReference>
<dbReference type="EMBL" id="CP099968">
    <property type="protein sequence ID" value="UWL61855.1"/>
    <property type="molecule type" value="Genomic_DNA"/>
</dbReference>
<evidence type="ECO:0000313" key="6">
    <source>
        <dbReference type="Proteomes" id="UP001058739"/>
    </source>
</evidence>
<dbReference type="PANTHER" id="PTHR44846:SF17">
    <property type="entry name" value="GNTR-FAMILY TRANSCRIPTIONAL REGULATOR"/>
    <property type="match status" value="1"/>
</dbReference>
<dbReference type="CDD" id="cd07377">
    <property type="entry name" value="WHTH_GntR"/>
    <property type="match status" value="1"/>
</dbReference>
<keyword evidence="2" id="KW-0238">DNA-binding</keyword>
<dbReference type="InterPro" id="IPR028978">
    <property type="entry name" value="Chorismate_lyase_/UTRA_dom_sf"/>
</dbReference>
<gene>
    <name evidence="5" type="ORF">NIK97_18435</name>
</gene>
<dbReference type="InterPro" id="IPR000524">
    <property type="entry name" value="Tscrpt_reg_HTH_GntR"/>
</dbReference>
<evidence type="ECO:0000256" key="3">
    <source>
        <dbReference type="ARBA" id="ARBA00023163"/>
    </source>
</evidence>
<evidence type="ECO:0000256" key="1">
    <source>
        <dbReference type="ARBA" id="ARBA00023015"/>
    </source>
</evidence>
<evidence type="ECO:0000259" key="4">
    <source>
        <dbReference type="PROSITE" id="PS50949"/>
    </source>
</evidence>
<evidence type="ECO:0000313" key="5">
    <source>
        <dbReference type="EMBL" id="UWL61855.1"/>
    </source>
</evidence>
<dbReference type="Pfam" id="PF00392">
    <property type="entry name" value="GntR"/>
    <property type="match status" value="1"/>
</dbReference>
<dbReference type="InterPro" id="IPR036388">
    <property type="entry name" value="WH-like_DNA-bd_sf"/>
</dbReference>
<sequence>MERPKETGIERLRTGILDLIQEMNLSLGDKLPTEKVMAERFHVSRPTLREALKLLEQEAVIDVHQGKGRFVAAGAALSIARPITKFESVSEMVRSHGYRAQTHLLSFATVPAPQEIANKLAVPAGSPLVKVERLRKSSGQPLIYSIDWIPKTIAGILSEADTDWNGSIVELLARIDKAPVASTASVSSVEIPEEARKLHELEEFGPALLIEEICFSSDGSRVIFAKDYHRGSAFSFSFVRK</sequence>
<name>A0ABY5UES1_9HYPH</name>